<dbReference type="GO" id="GO:0016874">
    <property type="term" value="F:ligase activity"/>
    <property type="evidence" value="ECO:0007669"/>
    <property type="project" value="UniProtKB-KW"/>
</dbReference>
<protein>
    <recommendedName>
        <fullName evidence="5">Putative glutamate--cysteine ligase 2</fullName>
        <ecNumber evidence="5">6.3.2.2</ecNumber>
    </recommendedName>
    <alternativeName>
        <fullName evidence="5">Gamma-glutamylcysteine synthetase 2</fullName>
        <shortName evidence="5">GCS 2</shortName>
        <shortName evidence="5">Gamma-GCS 2</shortName>
    </alternativeName>
</protein>
<dbReference type="Gene3D" id="3.30.590.20">
    <property type="match status" value="1"/>
</dbReference>
<reference evidence="7" key="1">
    <citation type="journal article" date="2019" name="Int. J. Syst. Evol. Microbiol.">
        <title>The Global Catalogue of Microorganisms (GCM) 10K type strain sequencing project: providing services to taxonomists for standard genome sequencing and annotation.</title>
        <authorList>
            <consortium name="The Broad Institute Genomics Platform"/>
            <consortium name="The Broad Institute Genome Sequencing Center for Infectious Disease"/>
            <person name="Wu L."/>
            <person name="Ma J."/>
        </authorList>
    </citation>
    <scope>NUCLEOTIDE SEQUENCE [LARGE SCALE GENOMIC DNA]</scope>
    <source>
        <strain evidence="7">JCM 17986</strain>
    </source>
</reference>
<dbReference type="InterPro" id="IPR006336">
    <property type="entry name" value="GCS2"/>
</dbReference>
<dbReference type="InterPro" id="IPR011793">
    <property type="entry name" value="YbdK"/>
</dbReference>
<dbReference type="NCBIfam" id="TIGR02050">
    <property type="entry name" value="gshA_cyan_rel"/>
    <property type="match status" value="1"/>
</dbReference>
<name>A0ABP9H3J5_9ACTN</name>
<keyword evidence="2 5" id="KW-0547">Nucleotide-binding</keyword>
<dbReference type="EMBL" id="BAABHS010000008">
    <property type="protein sequence ID" value="GAA4961428.1"/>
    <property type="molecule type" value="Genomic_DNA"/>
</dbReference>
<evidence type="ECO:0000256" key="4">
    <source>
        <dbReference type="ARBA" id="ARBA00048819"/>
    </source>
</evidence>
<dbReference type="EC" id="6.3.2.2" evidence="5"/>
<dbReference type="InterPro" id="IPR014746">
    <property type="entry name" value="Gln_synth/guanido_kin_cat_dom"/>
</dbReference>
<evidence type="ECO:0000256" key="3">
    <source>
        <dbReference type="ARBA" id="ARBA00022840"/>
    </source>
</evidence>
<evidence type="ECO:0000313" key="7">
    <source>
        <dbReference type="Proteomes" id="UP001500466"/>
    </source>
</evidence>
<proteinExistence type="inferred from homology"/>
<keyword evidence="1 5" id="KW-0436">Ligase</keyword>
<dbReference type="InterPro" id="IPR050141">
    <property type="entry name" value="GCL_type2/YbdK_subfam"/>
</dbReference>
<evidence type="ECO:0000313" key="6">
    <source>
        <dbReference type="EMBL" id="GAA4961428.1"/>
    </source>
</evidence>
<dbReference type="Pfam" id="PF04107">
    <property type="entry name" value="GCS2"/>
    <property type="match status" value="1"/>
</dbReference>
<comment type="caution">
    <text evidence="6">The sequence shown here is derived from an EMBL/GenBank/DDBJ whole genome shotgun (WGS) entry which is preliminary data.</text>
</comment>
<comment type="catalytic activity">
    <reaction evidence="4 5">
        <text>L-cysteine + L-glutamate + ATP = gamma-L-glutamyl-L-cysteine + ADP + phosphate + H(+)</text>
        <dbReference type="Rhea" id="RHEA:13285"/>
        <dbReference type="ChEBI" id="CHEBI:15378"/>
        <dbReference type="ChEBI" id="CHEBI:29985"/>
        <dbReference type="ChEBI" id="CHEBI:30616"/>
        <dbReference type="ChEBI" id="CHEBI:35235"/>
        <dbReference type="ChEBI" id="CHEBI:43474"/>
        <dbReference type="ChEBI" id="CHEBI:58173"/>
        <dbReference type="ChEBI" id="CHEBI:456216"/>
        <dbReference type="EC" id="6.3.2.2"/>
    </reaction>
</comment>
<evidence type="ECO:0000256" key="2">
    <source>
        <dbReference type="ARBA" id="ARBA00022741"/>
    </source>
</evidence>
<dbReference type="PANTHER" id="PTHR36510">
    <property type="entry name" value="GLUTAMATE--CYSTEINE LIGASE 2-RELATED"/>
    <property type="match status" value="1"/>
</dbReference>
<comment type="function">
    <text evidence="5">ATP-dependent carboxylate-amine ligase which exhibits weak glutamate--cysteine ligase activity.</text>
</comment>
<sequence>MRFRMGVEEEFHVVDAETGLLVPEAPVLLDDLPSDRFTGEFQLGVIESQSGVHDSPAALRADLVGTRRTLDKVASQRGLTVVAAGTVPLVPASSRGFGPDIRYTEMAGEYQALADEQLICGAQVHVDVPDRDTAVRAMPRLSPWLPVLLALSASSPFWQGADTGFASWRTMVWQRWPSAGPAGTYASAAEYDAAVDDLIRSGVISDAGMIYTDVRPSAHQKTLELRICDACPDVDTVVLVAVLFRAMVVDACEAVARRAPLRPVTHEWLRAATWRAARSGLEGDLLDPTTLEPAPAHRVVCSMLKHLRPTLTAFGDWHSVAAATDALLASGSAARRLRTAAFDSSWREVVGLLADLTHAAEDEYEPRPSAPITEANTCVA</sequence>
<dbReference type="Proteomes" id="UP001500466">
    <property type="component" value="Unassembled WGS sequence"/>
</dbReference>
<keyword evidence="3 5" id="KW-0067">ATP-binding</keyword>
<accession>A0ABP9H3J5</accession>
<dbReference type="PANTHER" id="PTHR36510:SF1">
    <property type="entry name" value="GLUTAMATE--CYSTEINE LIGASE 2-RELATED"/>
    <property type="match status" value="1"/>
</dbReference>
<organism evidence="6 7">
    <name type="scientific">Yinghuangia aomiensis</name>
    <dbReference type="NCBI Taxonomy" id="676205"/>
    <lineage>
        <taxon>Bacteria</taxon>
        <taxon>Bacillati</taxon>
        <taxon>Actinomycetota</taxon>
        <taxon>Actinomycetes</taxon>
        <taxon>Kitasatosporales</taxon>
        <taxon>Streptomycetaceae</taxon>
        <taxon>Yinghuangia</taxon>
    </lineage>
</organism>
<comment type="similarity">
    <text evidence="5">Belongs to the glutamate--cysteine ligase type 2 family. YbdK subfamily.</text>
</comment>
<keyword evidence="7" id="KW-1185">Reference proteome</keyword>
<dbReference type="HAMAP" id="MF_01609">
    <property type="entry name" value="Glu_cys_ligase_2"/>
    <property type="match status" value="1"/>
</dbReference>
<evidence type="ECO:0000256" key="1">
    <source>
        <dbReference type="ARBA" id="ARBA00022598"/>
    </source>
</evidence>
<gene>
    <name evidence="6" type="ORF">GCM10023205_26100</name>
</gene>
<dbReference type="NCBIfam" id="NF010041">
    <property type="entry name" value="PRK13517.1-1"/>
    <property type="match status" value="1"/>
</dbReference>
<dbReference type="SUPFAM" id="SSF55931">
    <property type="entry name" value="Glutamine synthetase/guanido kinase"/>
    <property type="match status" value="1"/>
</dbReference>
<evidence type="ECO:0000256" key="5">
    <source>
        <dbReference type="HAMAP-Rule" id="MF_01609"/>
    </source>
</evidence>